<accession>A0A485M7Q3</accession>
<protein>
    <submittedName>
        <fullName evidence="1">Uncharacterized protein</fullName>
    </submittedName>
</protein>
<dbReference type="AlphaFoldDB" id="A0A485M7Q3"/>
<proteinExistence type="predicted"/>
<gene>
    <name evidence="1" type="ORF">SCFA_860002</name>
</gene>
<organism evidence="1">
    <name type="scientific">anaerobic digester metagenome</name>
    <dbReference type="NCBI Taxonomy" id="1263854"/>
    <lineage>
        <taxon>unclassified sequences</taxon>
        <taxon>metagenomes</taxon>
        <taxon>ecological metagenomes</taxon>
    </lineage>
</organism>
<sequence length="88" mass="9552">MISKNHATIHPLIYQSLISILPVMGLKEWKILSYSGEGKCPPEAPGRSRSCAVDKARFRGRAERAGRSERRLSACFGSGNPPQATAAL</sequence>
<evidence type="ECO:0000313" key="1">
    <source>
        <dbReference type="EMBL" id="VFU18579.1"/>
    </source>
</evidence>
<name>A0A485M7Q3_9ZZZZ</name>
<reference evidence="1" key="1">
    <citation type="submission" date="2019-03" db="EMBL/GenBank/DDBJ databases">
        <authorList>
            <person name="Hao L."/>
        </authorList>
    </citation>
    <scope>NUCLEOTIDE SEQUENCE</scope>
</reference>
<dbReference type="EMBL" id="CAADRM010000154">
    <property type="protein sequence ID" value="VFU18579.1"/>
    <property type="molecule type" value="Genomic_DNA"/>
</dbReference>